<dbReference type="EnsemblMetazoa" id="CLYHEMT000025.1">
    <property type="protein sequence ID" value="CLYHEMP000025.1"/>
    <property type="gene ID" value="CLYHEMG000025"/>
</dbReference>
<dbReference type="InterPro" id="IPR011993">
    <property type="entry name" value="PH-like_dom_sf"/>
</dbReference>
<dbReference type="Pfam" id="PF00169">
    <property type="entry name" value="PH"/>
    <property type="match status" value="1"/>
</dbReference>
<dbReference type="AlphaFoldDB" id="A0A7M5TPU0"/>
<dbReference type="PANTHER" id="PTHR14336">
    <property type="entry name" value="TANDEM PH DOMAIN CONTAINING PROTEIN"/>
    <property type="match status" value="1"/>
</dbReference>
<dbReference type="InterPro" id="IPR051707">
    <property type="entry name" value="PI-Interact_SigTrans_Reg"/>
</dbReference>
<feature type="compositionally biased region" description="Basic and acidic residues" evidence="1">
    <location>
        <begin position="252"/>
        <end position="265"/>
    </location>
</feature>
<dbReference type="SUPFAM" id="SSF50729">
    <property type="entry name" value="PH domain-like"/>
    <property type="match status" value="1"/>
</dbReference>
<keyword evidence="4" id="KW-1185">Reference proteome</keyword>
<evidence type="ECO:0000313" key="3">
    <source>
        <dbReference type="EnsemblMetazoa" id="CLYHEMP000025.1"/>
    </source>
</evidence>
<dbReference type="Proteomes" id="UP000594262">
    <property type="component" value="Unplaced"/>
</dbReference>
<name>A0A7M5TPU0_9CNID</name>
<dbReference type="RefSeq" id="XP_066925634.1">
    <property type="nucleotide sequence ID" value="XM_067069533.1"/>
</dbReference>
<dbReference type="InterPro" id="IPR001849">
    <property type="entry name" value="PH_domain"/>
</dbReference>
<organism evidence="3 4">
    <name type="scientific">Clytia hemisphaerica</name>
    <dbReference type="NCBI Taxonomy" id="252671"/>
    <lineage>
        <taxon>Eukaryota</taxon>
        <taxon>Metazoa</taxon>
        <taxon>Cnidaria</taxon>
        <taxon>Hydrozoa</taxon>
        <taxon>Hydroidolina</taxon>
        <taxon>Leptothecata</taxon>
        <taxon>Obeliida</taxon>
        <taxon>Clytiidae</taxon>
        <taxon>Clytia</taxon>
    </lineage>
</organism>
<accession>A0A7M5TPU0</accession>
<reference evidence="3" key="1">
    <citation type="submission" date="2021-01" db="UniProtKB">
        <authorList>
            <consortium name="EnsemblMetazoa"/>
        </authorList>
    </citation>
    <scope>IDENTIFICATION</scope>
</reference>
<dbReference type="SMART" id="SM00233">
    <property type="entry name" value="PH"/>
    <property type="match status" value="1"/>
</dbReference>
<feature type="region of interest" description="Disordered" evidence="1">
    <location>
        <begin position="242"/>
        <end position="265"/>
    </location>
</feature>
<dbReference type="PROSITE" id="PS50003">
    <property type="entry name" value="PH_DOMAIN"/>
    <property type="match status" value="1"/>
</dbReference>
<feature type="domain" description="PH" evidence="2">
    <location>
        <begin position="4"/>
        <end position="121"/>
    </location>
</feature>
<dbReference type="PANTHER" id="PTHR14336:SF8">
    <property type="entry name" value="PROTEIN OPY1"/>
    <property type="match status" value="1"/>
</dbReference>
<dbReference type="GeneID" id="136813024"/>
<dbReference type="Gene3D" id="2.30.29.30">
    <property type="entry name" value="Pleckstrin-homology domain (PH domain)/Phosphotyrosine-binding domain (PTB)"/>
    <property type="match status" value="1"/>
</dbReference>
<evidence type="ECO:0000313" key="4">
    <source>
        <dbReference type="Proteomes" id="UP000594262"/>
    </source>
</evidence>
<evidence type="ECO:0000256" key="1">
    <source>
        <dbReference type="SAM" id="MobiDB-lite"/>
    </source>
</evidence>
<sequence>MSDYIVFEGPLTKSPPLKKQHLARWKYRYFVLYDTFPDTNKDGRRVLKLLYFKSKEESRNGSKPLGSINLLEVEVLAVSDKPVNGYPFVLNIHANDRTWYLCTRSFYDFIDWITVLKERTDAFLKERDRHTTHRRNQYEIQRKNSISTVESSTTCSWSHMSRDRLDTTDIHEILEDQNLFPGRPAQKDDKHSGYDTWPRRSMTVSRFGNIDNRYETDSLTSSHIYEKMDILCQNDARSFASESESVSLSSQRESEENQSHSIEKRPGSIRFRTIKSSMRAYRRHRSFEENQITRFLSDDHLVFNIFFHK</sequence>
<proteinExistence type="predicted"/>
<feature type="compositionally biased region" description="Low complexity" evidence="1">
    <location>
        <begin position="242"/>
        <end position="251"/>
    </location>
</feature>
<evidence type="ECO:0000259" key="2">
    <source>
        <dbReference type="PROSITE" id="PS50003"/>
    </source>
</evidence>
<protein>
    <recommendedName>
        <fullName evidence="2">PH domain-containing protein</fullName>
    </recommendedName>
</protein>